<dbReference type="Proteomes" id="UP000256690">
    <property type="component" value="Unassembled WGS sequence"/>
</dbReference>
<protein>
    <submittedName>
        <fullName evidence="1">Uncharacterized protein</fullName>
    </submittedName>
</protein>
<sequence>MYPLPLAQGNPQTPSDATIQKWLEGATNPASLTFTDRQKLLRRHPWPESDALCKETTGLSFDQLTEKAAHSDPATLTYGESWLLAQGTSGVLANGDKQMLDRVRWPAPARAAYDAALEAILSETDRAARANARVALARHRDGYWGKRKEISVQDRRNAEFVSSWPWMHEVEEMLAADAEARWGFVCFRTAYGDDAQWEHFKTQFANGAELSLSMLQSARSEFWTPDVLLGRWEIQFVEDREALEGAGLHQLCLRFRRMREEGRIRAGLRRDVFLYANQASIQSSLDHYPLPDRGFVVAGDPEHEPGKIPTYLHNFKGNVRVAFTGVFTCFYARLIPRGDPEDDPSMIRGNRQSWDVVFLKARMNREDKTYPPASQNNRN</sequence>
<name>A0A3D8SCV1_9EURO</name>
<dbReference type="EMBL" id="PVWQ01000004">
    <property type="protein sequence ID" value="RDW84129.1"/>
    <property type="molecule type" value="Genomic_DNA"/>
</dbReference>
<evidence type="ECO:0000313" key="2">
    <source>
        <dbReference type="Proteomes" id="UP000256690"/>
    </source>
</evidence>
<reference evidence="1 2" key="1">
    <citation type="journal article" date="2018" name="IMA Fungus">
        <title>IMA Genome-F 9: Draft genome sequence of Annulohypoxylon stygium, Aspergillus mulundensis, Berkeleyomyces basicola (syn. Thielaviopsis basicola), Ceratocystis smalleyi, two Cercospora beticola strains, Coleophoma cylindrospora, Fusarium fracticaudum, Phialophora cf. hyalina, and Morchella septimelata.</title>
        <authorList>
            <person name="Wingfield B.D."/>
            <person name="Bills G.F."/>
            <person name="Dong Y."/>
            <person name="Huang W."/>
            <person name="Nel W.J."/>
            <person name="Swalarsk-Parry B.S."/>
            <person name="Vaghefi N."/>
            <person name="Wilken P.M."/>
            <person name="An Z."/>
            <person name="de Beer Z.W."/>
            <person name="De Vos L."/>
            <person name="Chen L."/>
            <person name="Duong T.A."/>
            <person name="Gao Y."/>
            <person name="Hammerbacher A."/>
            <person name="Kikkert J.R."/>
            <person name="Li Y."/>
            <person name="Li H."/>
            <person name="Li K."/>
            <person name="Li Q."/>
            <person name="Liu X."/>
            <person name="Ma X."/>
            <person name="Naidoo K."/>
            <person name="Pethybridge S.J."/>
            <person name="Sun J."/>
            <person name="Steenkamp E.T."/>
            <person name="van der Nest M.A."/>
            <person name="van Wyk S."/>
            <person name="Wingfield M.J."/>
            <person name="Xiong C."/>
            <person name="Yue Q."/>
            <person name="Zhang X."/>
        </authorList>
    </citation>
    <scope>NUCLEOTIDE SEQUENCE [LARGE SCALE GENOMIC DNA]</scope>
    <source>
        <strain evidence="1 2">DSM 5745</strain>
    </source>
</reference>
<dbReference type="GeneID" id="38114825"/>
<keyword evidence="2" id="KW-1185">Reference proteome</keyword>
<gene>
    <name evidence="1" type="ORF">DSM5745_04455</name>
</gene>
<accession>A0A3D8SCV1</accession>
<dbReference type="AlphaFoldDB" id="A0A3D8SCV1"/>
<organism evidence="1 2">
    <name type="scientific">Aspergillus mulundensis</name>
    <dbReference type="NCBI Taxonomy" id="1810919"/>
    <lineage>
        <taxon>Eukaryota</taxon>
        <taxon>Fungi</taxon>
        <taxon>Dikarya</taxon>
        <taxon>Ascomycota</taxon>
        <taxon>Pezizomycotina</taxon>
        <taxon>Eurotiomycetes</taxon>
        <taxon>Eurotiomycetidae</taxon>
        <taxon>Eurotiales</taxon>
        <taxon>Aspergillaceae</taxon>
        <taxon>Aspergillus</taxon>
        <taxon>Aspergillus subgen. Nidulantes</taxon>
    </lineage>
</organism>
<dbReference type="OrthoDB" id="4424523at2759"/>
<evidence type="ECO:0000313" key="1">
    <source>
        <dbReference type="EMBL" id="RDW84129.1"/>
    </source>
</evidence>
<comment type="caution">
    <text evidence="1">The sequence shown here is derived from an EMBL/GenBank/DDBJ whole genome shotgun (WGS) entry which is preliminary data.</text>
</comment>
<dbReference type="RefSeq" id="XP_026605467.1">
    <property type="nucleotide sequence ID" value="XM_026746471.1"/>
</dbReference>
<proteinExistence type="predicted"/>